<evidence type="ECO:0000256" key="6">
    <source>
        <dbReference type="ARBA" id="ARBA00022837"/>
    </source>
</evidence>
<evidence type="ECO:0000256" key="1">
    <source>
        <dbReference type="ARBA" id="ARBA00004251"/>
    </source>
</evidence>
<name>A0AAE0ZWN0_9GAST</name>
<dbReference type="GO" id="GO:0005509">
    <property type="term" value="F:calcium ion binding"/>
    <property type="evidence" value="ECO:0007669"/>
    <property type="project" value="UniProtKB-UniRule"/>
</dbReference>
<evidence type="ECO:0000256" key="11">
    <source>
        <dbReference type="PROSITE-ProRule" id="PRU00043"/>
    </source>
</evidence>
<evidence type="ECO:0000256" key="3">
    <source>
        <dbReference type="ARBA" id="ARBA00022692"/>
    </source>
</evidence>
<feature type="compositionally biased region" description="Polar residues" evidence="12">
    <location>
        <begin position="1129"/>
        <end position="1139"/>
    </location>
</feature>
<feature type="domain" description="Cadherin" evidence="14">
    <location>
        <begin position="721"/>
        <end position="815"/>
    </location>
</feature>
<dbReference type="InterPro" id="IPR050971">
    <property type="entry name" value="Cadherin-domain_protein"/>
</dbReference>
<comment type="caution">
    <text evidence="15">The sequence shown here is derived from an EMBL/GenBank/DDBJ whole genome shotgun (WGS) entry which is preliminary data.</text>
</comment>
<dbReference type="EMBL" id="JAWDGP010003167">
    <property type="protein sequence ID" value="KAK3776930.1"/>
    <property type="molecule type" value="Genomic_DNA"/>
</dbReference>
<feature type="domain" description="Cadherin" evidence="14">
    <location>
        <begin position="271"/>
        <end position="378"/>
    </location>
</feature>
<evidence type="ECO:0000313" key="15">
    <source>
        <dbReference type="EMBL" id="KAK3776930.1"/>
    </source>
</evidence>
<dbReference type="FunFam" id="2.60.40.60:FF:000007">
    <property type="entry name" value="Protocadherin alpha 2"/>
    <property type="match status" value="1"/>
</dbReference>
<organism evidence="15 16">
    <name type="scientific">Elysia crispata</name>
    <name type="common">lettuce slug</name>
    <dbReference type="NCBI Taxonomy" id="231223"/>
    <lineage>
        <taxon>Eukaryota</taxon>
        <taxon>Metazoa</taxon>
        <taxon>Spiralia</taxon>
        <taxon>Lophotrochozoa</taxon>
        <taxon>Mollusca</taxon>
        <taxon>Gastropoda</taxon>
        <taxon>Heterobranchia</taxon>
        <taxon>Euthyneura</taxon>
        <taxon>Panpulmonata</taxon>
        <taxon>Sacoglossa</taxon>
        <taxon>Placobranchoidea</taxon>
        <taxon>Plakobranchidae</taxon>
        <taxon>Elysia</taxon>
    </lineage>
</organism>
<dbReference type="GO" id="GO:0005886">
    <property type="term" value="C:plasma membrane"/>
    <property type="evidence" value="ECO:0007669"/>
    <property type="project" value="UniProtKB-SubCell"/>
</dbReference>
<dbReference type="PRINTS" id="PR00205">
    <property type="entry name" value="CADHERIN"/>
</dbReference>
<evidence type="ECO:0000256" key="8">
    <source>
        <dbReference type="ARBA" id="ARBA00022989"/>
    </source>
</evidence>
<proteinExistence type="predicted"/>
<dbReference type="GO" id="GO:0005911">
    <property type="term" value="C:cell-cell junction"/>
    <property type="evidence" value="ECO:0007669"/>
    <property type="project" value="TreeGrafter"/>
</dbReference>
<feature type="domain" description="Cadherin" evidence="14">
    <location>
        <begin position="68"/>
        <end position="160"/>
    </location>
</feature>
<evidence type="ECO:0000256" key="12">
    <source>
        <dbReference type="SAM" id="MobiDB-lite"/>
    </source>
</evidence>
<feature type="domain" description="Cadherin" evidence="14">
    <location>
        <begin position="601"/>
        <end position="706"/>
    </location>
</feature>
<dbReference type="PANTHER" id="PTHR24025">
    <property type="entry name" value="DESMOGLEIN FAMILY MEMBER"/>
    <property type="match status" value="1"/>
</dbReference>
<feature type="region of interest" description="Disordered" evidence="12">
    <location>
        <begin position="1089"/>
        <end position="1167"/>
    </location>
</feature>
<feature type="compositionally biased region" description="Basic and acidic residues" evidence="12">
    <location>
        <begin position="996"/>
        <end position="1008"/>
    </location>
</feature>
<comment type="subcellular location">
    <subcellularLocation>
        <location evidence="1">Cell membrane</location>
        <topology evidence="1">Single-pass type I membrane protein</topology>
    </subcellularLocation>
</comment>
<keyword evidence="16" id="KW-1185">Reference proteome</keyword>
<dbReference type="InterPro" id="IPR002126">
    <property type="entry name" value="Cadherin-like_dom"/>
</dbReference>
<feature type="compositionally biased region" description="Basic and acidic residues" evidence="12">
    <location>
        <begin position="1106"/>
        <end position="1122"/>
    </location>
</feature>
<dbReference type="Pfam" id="PF00028">
    <property type="entry name" value="Cadherin"/>
    <property type="match status" value="6"/>
</dbReference>
<dbReference type="SUPFAM" id="SSF49313">
    <property type="entry name" value="Cadherin-like"/>
    <property type="match status" value="7"/>
</dbReference>
<feature type="compositionally biased region" description="Polar residues" evidence="12">
    <location>
        <begin position="1303"/>
        <end position="1316"/>
    </location>
</feature>
<dbReference type="GO" id="GO:0007156">
    <property type="term" value="P:homophilic cell adhesion via plasma membrane adhesion molecules"/>
    <property type="evidence" value="ECO:0007669"/>
    <property type="project" value="InterPro"/>
</dbReference>
<feature type="region of interest" description="Disordered" evidence="12">
    <location>
        <begin position="1383"/>
        <end position="1418"/>
    </location>
</feature>
<evidence type="ECO:0000256" key="4">
    <source>
        <dbReference type="ARBA" id="ARBA00022729"/>
    </source>
</evidence>
<keyword evidence="4" id="KW-0732">Signal</keyword>
<keyword evidence="5" id="KW-0677">Repeat</keyword>
<keyword evidence="9 13" id="KW-0472">Membrane</keyword>
<evidence type="ECO:0000256" key="9">
    <source>
        <dbReference type="ARBA" id="ARBA00023136"/>
    </source>
</evidence>
<feature type="region of interest" description="Disordered" evidence="12">
    <location>
        <begin position="1229"/>
        <end position="1249"/>
    </location>
</feature>
<dbReference type="PANTHER" id="PTHR24025:SF22">
    <property type="entry name" value="CADHERIN DOMAIN-CONTAINING PROTEIN"/>
    <property type="match status" value="1"/>
</dbReference>
<dbReference type="InterPro" id="IPR020894">
    <property type="entry name" value="Cadherin_CS"/>
</dbReference>
<evidence type="ECO:0000256" key="10">
    <source>
        <dbReference type="ARBA" id="ARBA00023180"/>
    </source>
</evidence>
<sequence length="1430" mass="156009">MEQRFPRLKMGLDSNTSVSCLLHFSFSSFLLLLFLFAAGLPSALPFDLYYTAKEEVKVNTSIGELGRDSNISRLLSQQDLNSLDYSLLSYSDDKSDVLALDRQTGVVSTVGRLDRERLCPTRTPCTLSLHASARTQSGQQFYMFNVKVRIDDINDNYPTFKSDSVAVALDEDVARFYSISIPEAVDEDIGIHGVQSYVLETPSEKFGLKVSRNLDRSLKPQLYVKSSLDRELQAFYQLTVLAQDGGSPVKTGKLQVNVTLNDVNDNEPRFLQTRYTVNVTETTPARTRILRLEALDDDSGMNGRVTYRLGLLQTNLPFDLFEVSPDTGHVVTLQNLTSFQGETFQLIVEAVDGGVEPLSAQAEVIVHVIDSVNNSPRMRFTMHAETRVSSVRENALRGVIVGAFQVTDSDTGPNGLVRCYLDDSSRLGALAAQTFGLHKLSATSYKVTVYNPLDRETTDSYQVNIACHDSGSPSLTTNDSLSVRVLDVNDFAPRFSHPVRRASLAENSLNDFVLRLEATDRDLGNNKDIRYSLGNVTSLVATYINVNPKTGEVTTKKPLDRELFSTLDFQVVAKDRGDPAMSSTSRIVITVLDQNDNYPRVPLGYSLSVPENSSPFTVVGQIEAIDPDLGRAGDIIYQLMSDNEATKLFNLTQDGLLKTLRTFDREHRDLYDISVLASDLAPSNPLTNMLHIRVQIADDNDHVPEFHFPRTGNATTVTSTDATVNATLGYLSARDPDLGENSTLRYTVLDDGGLDILRVDHVTGRIYTSRNLRARDIGEHSVTLFVRDLGIRPLTSTGKLHLVVQPGNASLAAQGSGSGISSTELIILVAVLVLLTLFITLCVLLVVLRIFRREVRDRRAKYADGLHMGTKNRTPSPEKRGTRAMSSMCHEEDVRSEHQDGTWRQYKKIPGPGGVTYDVEDDVIMFKLKLAEQYRELEPEDKEPCLGTISRSASLLTDAADGGPGLGPSHTVGTGTSMGTFYPTDTSVQKSGCADPKLRGEKVWRDGNFEMQSTSSRDTSAADSGHGASEDGSQERTTTDDDKNSQNIVSAEVCHGSVTSAKGEYASKRGVISGFEQPPFLKTFQCSGAARTSVQRDGATLPLRKPRSEFNPKTGEHKLKDDEGAEITNPYSSMTSLKQAGSRPESPVSTRRPTGSPGLPEKLRTSELYQKRAAKSNKPTGLDDTILKRLVINGRKVTSEDDGYCSSAPGGESGRAAGLEGAFRPAAVRNDQFPYPPPPSSTSSFKDMRLCSEPPVSPYTKMSSLPPFTYQEISTAPRQSLSSSYTDPPNGHEAVPNHAGSMHSLTTATKGQTPIASSPLLKGGGRQQILPMLAGRNSPVILNNSSKAAASAGALWRASFSTNSASSTPSPYFPSTKDTALEMAHSHAGGNREILNDSLESRDDSNTTTTSGSYAFDEDELFVELPPANV</sequence>
<feature type="region of interest" description="Disordered" evidence="12">
    <location>
        <begin position="1275"/>
        <end position="1323"/>
    </location>
</feature>
<dbReference type="CDD" id="cd11304">
    <property type="entry name" value="Cadherin_repeat"/>
    <property type="match status" value="7"/>
</dbReference>
<feature type="compositionally biased region" description="Basic and acidic residues" evidence="12">
    <location>
        <begin position="1033"/>
        <end position="1044"/>
    </location>
</feature>
<keyword evidence="10" id="KW-0325">Glycoprotein</keyword>
<keyword evidence="2" id="KW-1003">Cell membrane</keyword>
<dbReference type="Pfam" id="PF08266">
    <property type="entry name" value="Cadherin_2"/>
    <property type="match status" value="1"/>
</dbReference>
<keyword evidence="6 11" id="KW-0106">Calcium</keyword>
<feature type="compositionally biased region" description="Polar residues" evidence="12">
    <location>
        <begin position="971"/>
        <end position="990"/>
    </location>
</feature>
<feature type="transmembrane region" description="Helical" evidence="13">
    <location>
        <begin position="825"/>
        <end position="851"/>
    </location>
</feature>
<evidence type="ECO:0000256" key="13">
    <source>
        <dbReference type="SAM" id="Phobius"/>
    </source>
</evidence>
<protein>
    <recommendedName>
        <fullName evidence="14">Cadherin domain-containing protein</fullName>
    </recommendedName>
</protein>
<evidence type="ECO:0000256" key="2">
    <source>
        <dbReference type="ARBA" id="ARBA00022475"/>
    </source>
</evidence>
<feature type="compositionally biased region" description="Polar residues" evidence="12">
    <location>
        <begin position="1275"/>
        <end position="1287"/>
    </location>
</feature>
<dbReference type="InterPro" id="IPR013164">
    <property type="entry name" value="Cadherin_N"/>
</dbReference>
<dbReference type="FunFam" id="2.60.40.60:FF:000020">
    <property type="entry name" value="Dachsous cadherin-related 1b"/>
    <property type="match status" value="1"/>
</dbReference>
<evidence type="ECO:0000313" key="16">
    <source>
        <dbReference type="Proteomes" id="UP001283361"/>
    </source>
</evidence>
<feature type="region of interest" description="Disordered" evidence="12">
    <location>
        <begin position="956"/>
        <end position="1046"/>
    </location>
</feature>
<evidence type="ECO:0000259" key="14">
    <source>
        <dbReference type="PROSITE" id="PS50268"/>
    </source>
</evidence>
<evidence type="ECO:0000256" key="7">
    <source>
        <dbReference type="ARBA" id="ARBA00022889"/>
    </source>
</evidence>
<keyword evidence="7" id="KW-0130">Cell adhesion</keyword>
<keyword evidence="8 13" id="KW-1133">Transmembrane helix</keyword>
<keyword evidence="3 13" id="KW-0812">Transmembrane</keyword>
<accession>A0AAE0ZWN0</accession>
<dbReference type="PROSITE" id="PS00232">
    <property type="entry name" value="CADHERIN_1"/>
    <property type="match status" value="2"/>
</dbReference>
<dbReference type="SMART" id="SM00112">
    <property type="entry name" value="CA"/>
    <property type="match status" value="7"/>
</dbReference>
<dbReference type="PROSITE" id="PS50268">
    <property type="entry name" value="CADHERIN_2"/>
    <property type="match status" value="7"/>
</dbReference>
<dbReference type="Gene3D" id="2.60.40.60">
    <property type="entry name" value="Cadherins"/>
    <property type="match status" value="7"/>
</dbReference>
<evidence type="ECO:0000256" key="5">
    <source>
        <dbReference type="ARBA" id="ARBA00022737"/>
    </source>
</evidence>
<gene>
    <name evidence="15" type="ORF">RRG08_016750</name>
</gene>
<dbReference type="Proteomes" id="UP001283361">
    <property type="component" value="Unassembled WGS sequence"/>
</dbReference>
<dbReference type="InterPro" id="IPR015919">
    <property type="entry name" value="Cadherin-like_sf"/>
</dbReference>
<feature type="compositionally biased region" description="Low complexity" evidence="12">
    <location>
        <begin position="1013"/>
        <end position="1024"/>
    </location>
</feature>
<feature type="domain" description="Cadherin" evidence="14">
    <location>
        <begin position="496"/>
        <end position="601"/>
    </location>
</feature>
<reference evidence="15" key="1">
    <citation type="journal article" date="2023" name="G3 (Bethesda)">
        <title>A reference genome for the long-term kleptoplast-retaining sea slug Elysia crispata morphotype clarki.</title>
        <authorList>
            <person name="Eastman K.E."/>
            <person name="Pendleton A.L."/>
            <person name="Shaikh M.A."/>
            <person name="Suttiyut T."/>
            <person name="Ogas R."/>
            <person name="Tomko P."/>
            <person name="Gavelis G."/>
            <person name="Widhalm J.R."/>
            <person name="Wisecaver J.H."/>
        </authorList>
    </citation>
    <scope>NUCLEOTIDE SEQUENCE</scope>
    <source>
        <strain evidence="15">ECLA1</strain>
    </source>
</reference>
<feature type="domain" description="Cadherin" evidence="14">
    <location>
        <begin position="383"/>
        <end position="495"/>
    </location>
</feature>
<feature type="domain" description="Cadherin" evidence="14">
    <location>
        <begin position="161"/>
        <end position="270"/>
    </location>
</feature>
<dbReference type="FunFam" id="2.60.40.60:FF:000092">
    <property type="entry name" value="Protocadherin 8"/>
    <property type="match status" value="2"/>
</dbReference>